<keyword evidence="11" id="KW-0812">Transmembrane</keyword>
<evidence type="ECO:0000313" key="14">
    <source>
        <dbReference type="Proteomes" id="UP001257659"/>
    </source>
</evidence>
<feature type="repeat" description="TPR" evidence="9">
    <location>
        <begin position="218"/>
        <end position="251"/>
    </location>
</feature>
<dbReference type="Pfam" id="PF07730">
    <property type="entry name" value="HisKA_3"/>
    <property type="match status" value="1"/>
</dbReference>
<keyword evidence="6 13" id="KW-0418">Kinase</keyword>
<evidence type="ECO:0000256" key="4">
    <source>
        <dbReference type="ARBA" id="ARBA00022679"/>
    </source>
</evidence>
<name>A0ABU1K8A1_9FLAO</name>
<evidence type="ECO:0000313" key="13">
    <source>
        <dbReference type="EMBL" id="MDR6301852.1"/>
    </source>
</evidence>
<dbReference type="InterPro" id="IPR011712">
    <property type="entry name" value="Sig_transdc_His_kin_sub3_dim/P"/>
</dbReference>
<feature type="transmembrane region" description="Helical" evidence="11">
    <location>
        <begin position="375"/>
        <end position="395"/>
    </location>
</feature>
<accession>A0ABU1K8A1</accession>
<evidence type="ECO:0000259" key="12">
    <source>
        <dbReference type="PROSITE" id="PS50109"/>
    </source>
</evidence>
<organism evidence="13 14">
    <name type="scientific">Mesonia maritima</name>
    <dbReference type="NCBI Taxonomy" id="1793873"/>
    <lineage>
        <taxon>Bacteria</taxon>
        <taxon>Pseudomonadati</taxon>
        <taxon>Bacteroidota</taxon>
        <taxon>Flavobacteriia</taxon>
        <taxon>Flavobacteriales</taxon>
        <taxon>Flavobacteriaceae</taxon>
        <taxon>Mesonia</taxon>
    </lineage>
</organism>
<dbReference type="RefSeq" id="WP_309729695.1">
    <property type="nucleotide sequence ID" value="NZ_JAVDQA010000008.1"/>
</dbReference>
<dbReference type="InterPro" id="IPR011990">
    <property type="entry name" value="TPR-like_helical_dom_sf"/>
</dbReference>
<dbReference type="SMART" id="SM00387">
    <property type="entry name" value="HATPase_c"/>
    <property type="match status" value="1"/>
</dbReference>
<evidence type="ECO:0000256" key="5">
    <source>
        <dbReference type="ARBA" id="ARBA00022741"/>
    </source>
</evidence>
<dbReference type="Pfam" id="PF13181">
    <property type="entry name" value="TPR_8"/>
    <property type="match status" value="1"/>
</dbReference>
<dbReference type="EMBL" id="JAVDQA010000008">
    <property type="protein sequence ID" value="MDR6301852.1"/>
    <property type="molecule type" value="Genomic_DNA"/>
</dbReference>
<feature type="repeat" description="TPR" evidence="9">
    <location>
        <begin position="98"/>
        <end position="131"/>
    </location>
</feature>
<dbReference type="PROSITE" id="PS50109">
    <property type="entry name" value="HIS_KIN"/>
    <property type="match status" value="1"/>
</dbReference>
<dbReference type="PROSITE" id="PS50293">
    <property type="entry name" value="TPR_REGION"/>
    <property type="match status" value="1"/>
</dbReference>
<keyword evidence="9" id="KW-0802">TPR repeat</keyword>
<keyword evidence="8" id="KW-0902">Two-component regulatory system</keyword>
<evidence type="ECO:0000256" key="9">
    <source>
        <dbReference type="PROSITE-ProRule" id="PRU00339"/>
    </source>
</evidence>
<keyword evidence="11" id="KW-0472">Membrane</keyword>
<dbReference type="Proteomes" id="UP001257659">
    <property type="component" value="Unassembled WGS sequence"/>
</dbReference>
<feature type="domain" description="Histidine kinase" evidence="12">
    <location>
        <begin position="541"/>
        <end position="626"/>
    </location>
</feature>
<dbReference type="Gene3D" id="3.30.565.10">
    <property type="entry name" value="Histidine kinase-like ATPase, C-terminal domain"/>
    <property type="match status" value="1"/>
</dbReference>
<keyword evidence="4 13" id="KW-0808">Transferase</keyword>
<evidence type="ECO:0000256" key="11">
    <source>
        <dbReference type="SAM" id="Phobius"/>
    </source>
</evidence>
<feature type="coiled-coil region" evidence="10">
    <location>
        <begin position="38"/>
        <end position="65"/>
    </location>
</feature>
<dbReference type="InterPro" id="IPR005467">
    <property type="entry name" value="His_kinase_dom"/>
</dbReference>
<dbReference type="InterPro" id="IPR036890">
    <property type="entry name" value="HATPase_C_sf"/>
</dbReference>
<evidence type="ECO:0000256" key="6">
    <source>
        <dbReference type="ARBA" id="ARBA00022777"/>
    </source>
</evidence>
<keyword evidence="3" id="KW-0597">Phosphoprotein</keyword>
<reference evidence="13 14" key="1">
    <citation type="submission" date="2023-07" db="EMBL/GenBank/DDBJ databases">
        <title>Genomic Encyclopedia of Type Strains, Phase IV (KMG-IV): sequencing the most valuable type-strain genomes for metagenomic binning, comparative biology and taxonomic classification.</title>
        <authorList>
            <person name="Goeker M."/>
        </authorList>
    </citation>
    <scope>NUCLEOTIDE SEQUENCE [LARGE SCALE GENOMIC DNA]</scope>
    <source>
        <strain evidence="13 14">DSM 102814</strain>
    </source>
</reference>
<dbReference type="PANTHER" id="PTHR24421:SF10">
    <property type="entry name" value="NITRATE_NITRITE SENSOR PROTEIN NARQ"/>
    <property type="match status" value="1"/>
</dbReference>
<dbReference type="InterPro" id="IPR003594">
    <property type="entry name" value="HATPase_dom"/>
</dbReference>
<gene>
    <name evidence="13" type="ORF">GGR31_002524</name>
</gene>
<dbReference type="GO" id="GO:0016301">
    <property type="term" value="F:kinase activity"/>
    <property type="evidence" value="ECO:0007669"/>
    <property type="project" value="UniProtKB-KW"/>
</dbReference>
<dbReference type="SMART" id="SM00028">
    <property type="entry name" value="TPR"/>
    <property type="match status" value="6"/>
</dbReference>
<dbReference type="Gene3D" id="1.20.5.1930">
    <property type="match status" value="1"/>
</dbReference>
<keyword evidence="7" id="KW-0067">ATP-binding</keyword>
<evidence type="ECO:0000256" key="2">
    <source>
        <dbReference type="ARBA" id="ARBA00012438"/>
    </source>
</evidence>
<feature type="coiled-coil region" evidence="10">
    <location>
        <begin position="333"/>
        <end position="374"/>
    </location>
</feature>
<dbReference type="Pfam" id="PF02518">
    <property type="entry name" value="HATPase_c"/>
    <property type="match status" value="1"/>
</dbReference>
<proteinExistence type="predicted"/>
<dbReference type="Pfam" id="PF13424">
    <property type="entry name" value="TPR_12"/>
    <property type="match status" value="2"/>
</dbReference>
<evidence type="ECO:0000256" key="1">
    <source>
        <dbReference type="ARBA" id="ARBA00000085"/>
    </source>
</evidence>
<keyword evidence="11" id="KW-1133">Transmembrane helix</keyword>
<feature type="repeat" description="TPR" evidence="9">
    <location>
        <begin position="178"/>
        <end position="211"/>
    </location>
</feature>
<comment type="caution">
    <text evidence="13">The sequence shown here is derived from an EMBL/GenBank/DDBJ whole genome shotgun (WGS) entry which is preliminary data.</text>
</comment>
<dbReference type="Gene3D" id="1.25.40.10">
    <property type="entry name" value="Tetratricopeptide repeat domain"/>
    <property type="match status" value="3"/>
</dbReference>
<dbReference type="EC" id="2.7.13.3" evidence="2"/>
<evidence type="ECO:0000256" key="3">
    <source>
        <dbReference type="ARBA" id="ARBA00022553"/>
    </source>
</evidence>
<dbReference type="SUPFAM" id="SSF48452">
    <property type="entry name" value="TPR-like"/>
    <property type="match status" value="2"/>
</dbReference>
<evidence type="ECO:0000256" key="10">
    <source>
        <dbReference type="SAM" id="Coils"/>
    </source>
</evidence>
<protein>
    <recommendedName>
        <fullName evidence="2">histidine kinase</fullName>
        <ecNumber evidence="2">2.7.13.3</ecNumber>
    </recommendedName>
</protein>
<evidence type="ECO:0000256" key="8">
    <source>
        <dbReference type="ARBA" id="ARBA00023012"/>
    </source>
</evidence>
<dbReference type="SUPFAM" id="SSF55874">
    <property type="entry name" value="ATPase domain of HSP90 chaperone/DNA topoisomerase II/histidine kinase"/>
    <property type="match status" value="1"/>
</dbReference>
<dbReference type="CDD" id="cd16917">
    <property type="entry name" value="HATPase_UhpB-NarQ-NarX-like"/>
    <property type="match status" value="1"/>
</dbReference>
<dbReference type="PANTHER" id="PTHR24421">
    <property type="entry name" value="NITRATE/NITRITE SENSOR PROTEIN NARX-RELATED"/>
    <property type="match status" value="1"/>
</dbReference>
<evidence type="ECO:0000256" key="7">
    <source>
        <dbReference type="ARBA" id="ARBA00022840"/>
    </source>
</evidence>
<keyword evidence="5" id="KW-0547">Nucleotide-binding</keyword>
<dbReference type="PROSITE" id="PS50005">
    <property type="entry name" value="TPR"/>
    <property type="match status" value="3"/>
</dbReference>
<dbReference type="InterPro" id="IPR019734">
    <property type="entry name" value="TPR_rpt"/>
</dbReference>
<dbReference type="InterPro" id="IPR050482">
    <property type="entry name" value="Sensor_HK_TwoCompSys"/>
</dbReference>
<sequence length="626" mass="72036">MRNHLIYFSFVFFISNCIYAHNFQQLPSLNDQAEKIYKQNPQKALEILEKALQEYKQENLNASYNLMGLVYRDIGKLEEAIKYSTLVIENSKKDSLKASAYNNLGACLRQKGAYENAIQNYLKALHIYENNNQQKEIAVVNNNIGLVYSYLGLPEKALEFHVAAQQKFEEIEYEKGVSEALNNIAIVYANKGDLDKALINFKKSLKIEEKRNDVKGKAESLNNVGGVYYYQGEVDSALVYFQKSIQLEKSIKNFAGLASSYNNMATVLMENNRLQKSKIYLDSAFNYATKYKMITDKENALFNYSQFYELSNENKNALLYFKKYADLKDSTKNIATNNKVSQLEIEYETKKKENQILQQKAKLAEKELEVRKKNMYLYGSLGLALILGLLGYLFYNQQRLKNLQFKKESQLKIALAKIQTQNELQEQRLRISRDLHDNIGAQLTFIISSLDNLKFAFPAMENKILKKLTSISDFTGKTIYELRDTIWAMNKEKISFEDLQIRITNFIEKAKSAFRGTNFEFNISSEINIEHTFTSVVGMNIYRIIQESVNNALKYAEAKKITVTIEKQKNEFLISIEDNGKGFHVENIEMGNGLQNIQKRAKQAKGEVKIMSTPERGTKITLKIAS</sequence>
<comment type="catalytic activity">
    <reaction evidence="1">
        <text>ATP + protein L-histidine = ADP + protein N-phospho-L-histidine.</text>
        <dbReference type="EC" id="2.7.13.3"/>
    </reaction>
</comment>
<keyword evidence="14" id="KW-1185">Reference proteome</keyword>
<keyword evidence="10" id="KW-0175">Coiled coil</keyword>